<dbReference type="SUPFAM" id="SSF63825">
    <property type="entry name" value="YWTD domain"/>
    <property type="match status" value="1"/>
</dbReference>
<dbReference type="Pfam" id="PF00725">
    <property type="entry name" value="3HCDH"/>
    <property type="match status" value="1"/>
</dbReference>
<keyword evidence="6" id="KW-1185">Reference proteome</keyword>
<evidence type="ECO:0000313" key="6">
    <source>
        <dbReference type="Proteomes" id="UP000030672"/>
    </source>
</evidence>
<dbReference type="EMBL" id="KL584831">
    <property type="protein sequence ID" value="KEQ63668.1"/>
    <property type="molecule type" value="Genomic_DNA"/>
</dbReference>
<dbReference type="STRING" id="1043003.A0A074VTD0"/>
<dbReference type="AlphaFoldDB" id="A0A074VTD0"/>
<evidence type="ECO:0000259" key="3">
    <source>
        <dbReference type="Pfam" id="PF00725"/>
    </source>
</evidence>
<dbReference type="SMART" id="SM00135">
    <property type="entry name" value="LY"/>
    <property type="match status" value="3"/>
</dbReference>
<accession>A0A074VTD0</accession>
<dbReference type="PANTHER" id="PTHR48075">
    <property type="entry name" value="3-HYDROXYACYL-COA DEHYDROGENASE FAMILY PROTEIN"/>
    <property type="match status" value="1"/>
</dbReference>
<protein>
    <submittedName>
        <fullName evidence="5">NAD(P)-binding protein</fullName>
    </submittedName>
</protein>
<name>A0A074VTD0_AURM1</name>
<dbReference type="Gene3D" id="2.120.10.30">
    <property type="entry name" value="TolB, C-terminal domain"/>
    <property type="match status" value="1"/>
</dbReference>
<gene>
    <name evidence="5" type="ORF">M437DRAFT_65608</name>
</gene>
<dbReference type="SUPFAM" id="SSF51735">
    <property type="entry name" value="NAD(P)-binding Rossmann-fold domains"/>
    <property type="match status" value="1"/>
</dbReference>
<dbReference type="SUPFAM" id="SSF48179">
    <property type="entry name" value="6-phosphogluconate dehydrogenase C-terminal domain-like"/>
    <property type="match status" value="1"/>
</dbReference>
<dbReference type="Gene3D" id="1.10.1040.10">
    <property type="entry name" value="N-(1-d-carboxylethyl)-l-norvaline Dehydrogenase, domain 2"/>
    <property type="match status" value="1"/>
</dbReference>
<evidence type="ECO:0000256" key="2">
    <source>
        <dbReference type="SAM" id="MobiDB-lite"/>
    </source>
</evidence>
<keyword evidence="1" id="KW-0560">Oxidoreductase</keyword>
<evidence type="ECO:0000313" key="5">
    <source>
        <dbReference type="EMBL" id="KEQ63668.1"/>
    </source>
</evidence>
<dbReference type="InterPro" id="IPR008927">
    <property type="entry name" value="6-PGluconate_DH-like_C_sf"/>
</dbReference>
<dbReference type="Pfam" id="PF02737">
    <property type="entry name" value="3HCDH_N"/>
    <property type="match status" value="1"/>
</dbReference>
<reference evidence="5 6" key="1">
    <citation type="journal article" date="2014" name="BMC Genomics">
        <title>Genome sequencing of four Aureobasidium pullulans varieties: biotechnological potential, stress tolerance, and description of new species.</title>
        <authorList>
            <person name="Gostin Ar C."/>
            <person name="Ohm R.A."/>
            <person name="Kogej T."/>
            <person name="Sonjak S."/>
            <person name="Turk M."/>
            <person name="Zajc J."/>
            <person name="Zalar P."/>
            <person name="Grube M."/>
            <person name="Sun H."/>
            <person name="Han J."/>
            <person name="Sharma A."/>
            <person name="Chiniquy J."/>
            <person name="Ngan C.Y."/>
            <person name="Lipzen A."/>
            <person name="Barry K."/>
            <person name="Grigoriev I.V."/>
            <person name="Gunde-Cimerman N."/>
        </authorList>
    </citation>
    <scope>NUCLEOTIDE SEQUENCE [LARGE SCALE GENOMIC DNA]</scope>
    <source>
        <strain evidence="5 6">CBS 110374</strain>
    </source>
</reference>
<organism evidence="5 6">
    <name type="scientific">Aureobasidium melanogenum (strain CBS 110374)</name>
    <name type="common">Aureobasidium pullulans var. melanogenum</name>
    <dbReference type="NCBI Taxonomy" id="1043003"/>
    <lineage>
        <taxon>Eukaryota</taxon>
        <taxon>Fungi</taxon>
        <taxon>Dikarya</taxon>
        <taxon>Ascomycota</taxon>
        <taxon>Pezizomycotina</taxon>
        <taxon>Dothideomycetes</taxon>
        <taxon>Dothideomycetidae</taxon>
        <taxon>Dothideales</taxon>
        <taxon>Saccotheciaceae</taxon>
        <taxon>Aureobasidium</taxon>
    </lineage>
</organism>
<dbReference type="InterPro" id="IPR011042">
    <property type="entry name" value="6-blade_b-propeller_TolB-like"/>
</dbReference>
<sequence length="602" mass="66450">MSWSTPNDYKSRPVVVLGGGVLGRRIAACWVAAGWHVRVRDPSEKSRNDAVSYVEENINTYLALTKGTKGQCVAVADLEEAVKDAWLIFEAVPEILALKEDTFADLEKLAPADCILASNSSSYKCSELLAKVSQSTKERVLNTHYMMPPQALIVELMTSGYTNSEIFPLLEVELTKAGLHPYTAKKESTGFIFNRIWAAIKREVMAVIEEGVADPKTIDDIWKEQYQSPVGPCTMMDSVGLDTVHHIESHYVHDRGLPDKTLDWLQKNYLDQGKLGNKCDKGGLYPPHTELHGTKLAILNMNLGAYPGELGNKLLSSGQVLTLPVDQKAAKPIAIVHDQKLPDGIDVHGDRLYWTCMGSPNVNDGAVFSAKLDGSDVQTVIAPGKVHTPKQLYIDQESQKLYFCDREGLRVHRSNLDGSEHEILVQTGDWETEKDKVADQRNWPVGITVSKKLNRLFWTQKGSPKSNQGRILSAGLESPSDPSARNDIEIVMQGLPEPIDLEFDDEEGVLYWTDRGELPLGNTLNRKTLTGPVPATEKTFGRQLIAQGFGEAIGLRLNKKKQCIYVADLAGRIWQCGTGPGPKTKIYEAGGHAYTGIAIINY</sequence>
<dbReference type="InterPro" id="IPR006176">
    <property type="entry name" value="3-OHacyl-CoA_DH_NAD-bd"/>
</dbReference>
<evidence type="ECO:0000256" key="1">
    <source>
        <dbReference type="ARBA" id="ARBA00023002"/>
    </source>
</evidence>
<dbReference type="HOGENOM" id="CLU_031652_0_0_1"/>
<dbReference type="InterPro" id="IPR036291">
    <property type="entry name" value="NAD(P)-bd_dom_sf"/>
</dbReference>
<dbReference type="InterPro" id="IPR006108">
    <property type="entry name" value="3HC_DH_C"/>
</dbReference>
<evidence type="ECO:0000259" key="4">
    <source>
        <dbReference type="Pfam" id="PF02737"/>
    </source>
</evidence>
<dbReference type="Gene3D" id="3.40.50.720">
    <property type="entry name" value="NAD(P)-binding Rossmann-like Domain"/>
    <property type="match status" value="1"/>
</dbReference>
<feature type="domain" description="3-hydroxyacyl-CoA dehydrogenase C-terminal" evidence="3">
    <location>
        <begin position="190"/>
        <end position="282"/>
    </location>
</feature>
<feature type="compositionally biased region" description="Polar residues" evidence="2">
    <location>
        <begin position="461"/>
        <end position="470"/>
    </location>
</feature>
<dbReference type="GeneID" id="63917986"/>
<feature type="domain" description="3-hydroxyacyl-CoA dehydrogenase NAD binding" evidence="4">
    <location>
        <begin position="14"/>
        <end position="170"/>
    </location>
</feature>
<feature type="region of interest" description="Disordered" evidence="2">
    <location>
        <begin position="461"/>
        <end position="484"/>
    </location>
</feature>
<dbReference type="PANTHER" id="PTHR48075:SF3">
    <property type="entry name" value="3-HYDROXYACYL-COA DEHYDROGENASE"/>
    <property type="match status" value="1"/>
</dbReference>
<dbReference type="Proteomes" id="UP000030672">
    <property type="component" value="Unassembled WGS sequence"/>
</dbReference>
<proteinExistence type="predicted"/>
<dbReference type="InterPro" id="IPR013328">
    <property type="entry name" value="6PGD_dom2"/>
</dbReference>
<dbReference type="GO" id="GO:0016616">
    <property type="term" value="F:oxidoreductase activity, acting on the CH-OH group of donors, NAD or NADP as acceptor"/>
    <property type="evidence" value="ECO:0007669"/>
    <property type="project" value="InterPro"/>
</dbReference>
<dbReference type="InterPro" id="IPR000033">
    <property type="entry name" value="LDLR_classB_rpt"/>
</dbReference>
<dbReference type="GO" id="GO:0006631">
    <property type="term" value="P:fatty acid metabolic process"/>
    <property type="evidence" value="ECO:0007669"/>
    <property type="project" value="InterPro"/>
</dbReference>
<dbReference type="GO" id="GO:0070403">
    <property type="term" value="F:NAD+ binding"/>
    <property type="evidence" value="ECO:0007669"/>
    <property type="project" value="InterPro"/>
</dbReference>
<dbReference type="RefSeq" id="XP_040880691.1">
    <property type="nucleotide sequence ID" value="XM_041024613.1"/>
</dbReference>